<name>A0ACB0IUK2_TRIPR</name>
<evidence type="ECO:0000313" key="1">
    <source>
        <dbReference type="EMBL" id="CAJ2636273.1"/>
    </source>
</evidence>
<evidence type="ECO:0000313" key="2">
    <source>
        <dbReference type="Proteomes" id="UP001177021"/>
    </source>
</evidence>
<accession>A0ACB0IUK2</accession>
<proteinExistence type="predicted"/>
<reference evidence="1" key="1">
    <citation type="submission" date="2023-10" db="EMBL/GenBank/DDBJ databases">
        <authorList>
            <person name="Rodriguez Cubillos JULIANA M."/>
            <person name="De Vega J."/>
        </authorList>
    </citation>
    <scope>NUCLEOTIDE SEQUENCE</scope>
</reference>
<gene>
    <name evidence="1" type="ORF">MILVUS5_LOCUS6790</name>
</gene>
<organism evidence="1 2">
    <name type="scientific">Trifolium pratense</name>
    <name type="common">Red clover</name>
    <dbReference type="NCBI Taxonomy" id="57577"/>
    <lineage>
        <taxon>Eukaryota</taxon>
        <taxon>Viridiplantae</taxon>
        <taxon>Streptophyta</taxon>
        <taxon>Embryophyta</taxon>
        <taxon>Tracheophyta</taxon>
        <taxon>Spermatophyta</taxon>
        <taxon>Magnoliopsida</taxon>
        <taxon>eudicotyledons</taxon>
        <taxon>Gunneridae</taxon>
        <taxon>Pentapetalae</taxon>
        <taxon>rosids</taxon>
        <taxon>fabids</taxon>
        <taxon>Fabales</taxon>
        <taxon>Fabaceae</taxon>
        <taxon>Papilionoideae</taxon>
        <taxon>50 kb inversion clade</taxon>
        <taxon>NPAAA clade</taxon>
        <taxon>Hologalegina</taxon>
        <taxon>IRL clade</taxon>
        <taxon>Trifolieae</taxon>
        <taxon>Trifolium</taxon>
    </lineage>
</organism>
<protein>
    <submittedName>
        <fullName evidence="1">Uncharacterized protein</fullName>
    </submittedName>
</protein>
<dbReference type="EMBL" id="CASHSV030000002">
    <property type="protein sequence ID" value="CAJ2636273.1"/>
    <property type="molecule type" value="Genomic_DNA"/>
</dbReference>
<keyword evidence="2" id="KW-1185">Reference proteome</keyword>
<comment type="caution">
    <text evidence="1">The sequence shown here is derived from an EMBL/GenBank/DDBJ whole genome shotgun (WGS) entry which is preliminary data.</text>
</comment>
<dbReference type="Proteomes" id="UP001177021">
    <property type="component" value="Unassembled WGS sequence"/>
</dbReference>
<sequence length="1050" mass="119736">MLQRAASNAYSWWWASHIRTKQSKWMEQNLQDMEEKVQAVLKLLQEEGDSFKKKAEMYYKRRPELIIFVEESFRAYRSLADRYDHLSTELQNANNTIASVCPDRVPYMDEDDDDGSPRTPRKMPGGFKPNLPFMSNDSNVSNVPNVPKVPKPPLKDLKSVITTATKKLSDKKASTTASKAPKSGLSRKEAIEEVDKLQKQILALQTVKEFLKSSYDNSIAKYWETEGQITSLQERVSNLQDELGEGVVNVIDDEDARRLMAQQALKSCQDALAQLQEKQAVSLDETKIESKRVKEVREKLSSFMNQLEYNQTDQQKPRPKRDVKEVIASKDLSEDIDETMTQQRQELQLLQEKIKEHFEADSCSGLSVTEMAEKIDELVTKVISLESSVSSQTALVKNLKDETDELHSLIRILETEKENLINDKVKLNEKLREMDEKMVELQDLSQVAQDQNNNLQTHFTEAHCSLDNLSEKVQMKKPDEEAVVSEISQTEKNSSREDEPKHAVKAQDALNQDKDLLKDEAKSNKATSLVEDDPKQDVKAQDAMNQDKDILKDDPKSSNKATSLAEDEPKNEVKAQDGFFSFFLKKKDTSNDDAKSNKATSLAEDEPKQAQDVLNQDKALLNDDAKSNKATSREEDILNPDTENKAKVTGSQTKEEPTSVETKSSVELKEREKTHDISSSNQIKSIDAGNHENDSKEISSETKSTSKGDFDEEAITREKNALLLEYTNTLRNYEEMKSKLTELEKKSQDALFESSLQLKELKTSNAVKDEEIRLLRQKLSILQKSLEGKEEMRELPLPQPPENNVMEAMLKLEEEEETISAVEQKFRMGIDELLEENLEFWMRFSASFTEIQKYEATTKDLLAEVKRIEEKCKSNEGSSSVKYTLKSDARPLYKHLSEIQNELTMWLENSAMLKEELQQRFSSLCEIQEEITTALKTSAEDDDIKFTSYNAAKFQGEVLNMKQENHKVADELQSGLDLVTTLQLDAERALAKLNERFGLSNSKRSQTRSSDPKNNVPLRSFIFGVKPKKQKQSIFSCMTPAMNKKYRATK</sequence>